<dbReference type="GO" id="GO:0000155">
    <property type="term" value="F:phosphorelay sensor kinase activity"/>
    <property type="evidence" value="ECO:0007669"/>
    <property type="project" value="InterPro"/>
</dbReference>
<feature type="domain" description="Histidine kinase/HSP90-like ATPase" evidence="6">
    <location>
        <begin position="251"/>
        <end position="332"/>
    </location>
</feature>
<evidence type="ECO:0000256" key="1">
    <source>
        <dbReference type="ARBA" id="ARBA00022679"/>
    </source>
</evidence>
<sequence>MKSPDIITEKRNQRWAWLWLSYSGFLFIKPILEPSRFAWIGTLIVFAIFVVIFAVYINDRNDDRPIRYWLIGAIFLLGLATFPWNGGGSTLFVYAAAFLPFVIESTPKVLSFFFVESLFVVAEGYVFNTPGHLLYVGWPNVFIAIFLLVLIGAGNIFFAEQRRAECKLRLAQQENVALAAVAERERIARDLHDVLGHTLSVIVLKAELAGRLLQLDPERAAQEIADVEKTARTALSEVREAIGGYRSQGLTAEMEQARKTLQSAGVVLSCESPIPQLNAAEETVLCLAVREAITNIVRHAQAAHCRMAFTTSDDGFYTLLITDDGGRANLQEGNGLRGMRERVQSLGGRLSITADPGVTLRIELPPSSTSRAVEGSLATL</sequence>
<protein>
    <submittedName>
        <fullName evidence="7">Sensor histidine kinase</fullName>
    </submittedName>
</protein>
<organism evidence="7">
    <name type="scientific">Tunturiibacter psychrotolerans</name>
    <dbReference type="NCBI Taxonomy" id="3069686"/>
    <lineage>
        <taxon>Bacteria</taxon>
        <taxon>Pseudomonadati</taxon>
        <taxon>Acidobacteriota</taxon>
        <taxon>Terriglobia</taxon>
        <taxon>Terriglobales</taxon>
        <taxon>Acidobacteriaceae</taxon>
        <taxon>Tunturiibacter</taxon>
    </lineage>
</organism>
<dbReference type="EMBL" id="CP132942">
    <property type="protein sequence ID" value="XCB34003.1"/>
    <property type="molecule type" value="Genomic_DNA"/>
</dbReference>
<dbReference type="Gene3D" id="3.30.565.10">
    <property type="entry name" value="Histidine kinase-like ATPase, C-terminal domain"/>
    <property type="match status" value="1"/>
</dbReference>
<evidence type="ECO:0000256" key="3">
    <source>
        <dbReference type="ARBA" id="ARBA00023012"/>
    </source>
</evidence>
<evidence type="ECO:0000259" key="5">
    <source>
        <dbReference type="Pfam" id="PF07730"/>
    </source>
</evidence>
<accession>A0AAU7ZSV2</accession>
<gene>
    <name evidence="7" type="ORF">RBB77_03670</name>
</gene>
<keyword evidence="3" id="KW-0902">Two-component regulatory system</keyword>
<keyword evidence="4" id="KW-0472">Membrane</keyword>
<reference evidence="7" key="2">
    <citation type="journal article" date="2024" name="Environ. Microbiol.">
        <title>Genome analysis and description of Tunturibacter gen. nov. expands the diversity of Terriglobia in tundra soils.</title>
        <authorList>
            <person name="Messyasz A."/>
            <person name="Mannisto M.K."/>
            <person name="Kerkhof L.J."/>
            <person name="Haggblom M.M."/>
        </authorList>
    </citation>
    <scope>NUCLEOTIDE SEQUENCE</scope>
    <source>
        <strain evidence="7">X5P6</strain>
    </source>
</reference>
<dbReference type="InterPro" id="IPR050482">
    <property type="entry name" value="Sensor_HK_TwoCompSys"/>
</dbReference>
<dbReference type="GO" id="GO:0016020">
    <property type="term" value="C:membrane"/>
    <property type="evidence" value="ECO:0007669"/>
    <property type="project" value="InterPro"/>
</dbReference>
<dbReference type="KEGG" id="tpsc:RBB77_03670"/>
<name>A0AAU7ZSV2_9BACT</name>
<reference evidence="7" key="1">
    <citation type="submission" date="2023-08" db="EMBL/GenBank/DDBJ databases">
        <authorList>
            <person name="Messyasz A."/>
            <person name="Mannisto M.K."/>
            <person name="Kerkhof L.J."/>
            <person name="Haggblom M."/>
        </authorList>
    </citation>
    <scope>NUCLEOTIDE SEQUENCE</scope>
    <source>
        <strain evidence="7">X5P6</strain>
    </source>
</reference>
<feature type="transmembrane region" description="Helical" evidence="4">
    <location>
        <begin position="15"/>
        <end position="32"/>
    </location>
</feature>
<dbReference type="InterPro" id="IPR036890">
    <property type="entry name" value="HATPase_C_sf"/>
</dbReference>
<dbReference type="Pfam" id="PF07730">
    <property type="entry name" value="HisKA_3"/>
    <property type="match status" value="1"/>
</dbReference>
<keyword evidence="4" id="KW-1133">Transmembrane helix</keyword>
<proteinExistence type="predicted"/>
<feature type="transmembrane region" description="Helical" evidence="4">
    <location>
        <begin position="133"/>
        <end position="159"/>
    </location>
</feature>
<dbReference type="RefSeq" id="WP_353064846.1">
    <property type="nucleotide sequence ID" value="NZ_CP132942.1"/>
</dbReference>
<evidence type="ECO:0000313" key="7">
    <source>
        <dbReference type="EMBL" id="XCB34003.1"/>
    </source>
</evidence>
<feature type="transmembrane region" description="Helical" evidence="4">
    <location>
        <begin position="109"/>
        <end position="127"/>
    </location>
</feature>
<dbReference type="AlphaFoldDB" id="A0AAU7ZSV2"/>
<feature type="domain" description="Signal transduction histidine kinase subgroup 3 dimerisation and phosphoacceptor" evidence="5">
    <location>
        <begin position="183"/>
        <end position="249"/>
    </location>
</feature>
<keyword evidence="1" id="KW-0808">Transferase</keyword>
<dbReference type="Gene3D" id="1.20.5.1930">
    <property type="match status" value="1"/>
</dbReference>
<dbReference type="GO" id="GO:0046983">
    <property type="term" value="F:protein dimerization activity"/>
    <property type="evidence" value="ECO:0007669"/>
    <property type="project" value="InterPro"/>
</dbReference>
<keyword evidence="2 7" id="KW-0418">Kinase</keyword>
<dbReference type="InterPro" id="IPR011712">
    <property type="entry name" value="Sig_transdc_His_kin_sub3_dim/P"/>
</dbReference>
<dbReference type="Pfam" id="PF13581">
    <property type="entry name" value="HATPase_c_2"/>
    <property type="match status" value="1"/>
</dbReference>
<dbReference type="SUPFAM" id="SSF55874">
    <property type="entry name" value="ATPase domain of HSP90 chaperone/DNA topoisomerase II/histidine kinase"/>
    <property type="match status" value="1"/>
</dbReference>
<keyword evidence="4" id="KW-0812">Transmembrane</keyword>
<feature type="transmembrane region" description="Helical" evidence="4">
    <location>
        <begin position="69"/>
        <end position="97"/>
    </location>
</feature>
<evidence type="ECO:0000256" key="4">
    <source>
        <dbReference type="SAM" id="Phobius"/>
    </source>
</evidence>
<dbReference type="InterPro" id="IPR003594">
    <property type="entry name" value="HATPase_dom"/>
</dbReference>
<feature type="transmembrane region" description="Helical" evidence="4">
    <location>
        <begin position="37"/>
        <end position="57"/>
    </location>
</feature>
<dbReference type="PANTHER" id="PTHR24421:SF63">
    <property type="entry name" value="SENSOR HISTIDINE KINASE DESK"/>
    <property type="match status" value="1"/>
</dbReference>
<evidence type="ECO:0000256" key="2">
    <source>
        <dbReference type="ARBA" id="ARBA00022777"/>
    </source>
</evidence>
<evidence type="ECO:0000259" key="6">
    <source>
        <dbReference type="Pfam" id="PF13581"/>
    </source>
</evidence>
<dbReference type="CDD" id="cd16917">
    <property type="entry name" value="HATPase_UhpB-NarQ-NarX-like"/>
    <property type="match status" value="1"/>
</dbReference>
<dbReference type="PANTHER" id="PTHR24421">
    <property type="entry name" value="NITRATE/NITRITE SENSOR PROTEIN NARX-RELATED"/>
    <property type="match status" value="1"/>
</dbReference>